<dbReference type="PANTHER" id="PTHR30540">
    <property type="entry name" value="OSMOTIC STRESS POTASSIUM TRANSPORTER"/>
    <property type="match status" value="1"/>
</dbReference>
<dbReference type="InterPro" id="IPR053951">
    <property type="entry name" value="K_trans_N"/>
</dbReference>
<feature type="transmembrane region" description="Helical" evidence="3">
    <location>
        <begin position="24"/>
        <end position="46"/>
    </location>
</feature>
<feature type="transmembrane region" description="Helical" evidence="3">
    <location>
        <begin position="148"/>
        <end position="170"/>
    </location>
</feature>
<dbReference type="Proteomes" id="UP000653305">
    <property type="component" value="Unassembled WGS sequence"/>
</dbReference>
<evidence type="ECO:0000259" key="4">
    <source>
        <dbReference type="Pfam" id="PF02705"/>
    </source>
</evidence>
<evidence type="ECO:0000256" key="2">
    <source>
        <dbReference type="ARBA" id="ARBA00008440"/>
    </source>
</evidence>
<evidence type="ECO:0000313" key="6">
    <source>
        <dbReference type="Proteomes" id="UP000653305"/>
    </source>
</evidence>
<protein>
    <submittedName>
        <fullName evidence="5">Potassium transporter 2</fullName>
    </submittedName>
</protein>
<keyword evidence="3" id="KW-0472">Membrane</keyword>
<feature type="transmembrane region" description="Helical" evidence="3">
    <location>
        <begin position="66"/>
        <end position="84"/>
    </location>
</feature>
<comment type="similarity">
    <text evidence="2">Belongs to the HAK/KUP transporter (TC 2.A.72.3) family.</text>
</comment>
<feature type="transmembrane region" description="Helical" evidence="3">
    <location>
        <begin position="218"/>
        <end position="238"/>
    </location>
</feature>
<dbReference type="AlphaFoldDB" id="A0A830CFW8"/>
<organism evidence="5 6">
    <name type="scientific">Phtheirospermum japonicum</name>
    <dbReference type="NCBI Taxonomy" id="374723"/>
    <lineage>
        <taxon>Eukaryota</taxon>
        <taxon>Viridiplantae</taxon>
        <taxon>Streptophyta</taxon>
        <taxon>Embryophyta</taxon>
        <taxon>Tracheophyta</taxon>
        <taxon>Spermatophyta</taxon>
        <taxon>Magnoliopsida</taxon>
        <taxon>eudicotyledons</taxon>
        <taxon>Gunneridae</taxon>
        <taxon>Pentapetalae</taxon>
        <taxon>asterids</taxon>
        <taxon>lamiids</taxon>
        <taxon>Lamiales</taxon>
        <taxon>Orobanchaceae</taxon>
        <taxon>Orobanchaceae incertae sedis</taxon>
        <taxon>Phtheirospermum</taxon>
    </lineage>
</organism>
<feature type="transmembrane region" description="Helical" evidence="3">
    <location>
        <begin position="295"/>
        <end position="320"/>
    </location>
</feature>
<keyword evidence="3" id="KW-0812">Transmembrane</keyword>
<comment type="subcellular location">
    <subcellularLocation>
        <location evidence="1">Cell membrane</location>
        <topology evidence="1">Multi-pass membrane protein</topology>
    </subcellularLocation>
</comment>
<evidence type="ECO:0000256" key="3">
    <source>
        <dbReference type="SAM" id="Phobius"/>
    </source>
</evidence>
<dbReference type="Pfam" id="PF02705">
    <property type="entry name" value="K_trans"/>
    <property type="match status" value="1"/>
</dbReference>
<proteinExistence type="inferred from homology"/>
<evidence type="ECO:0000313" key="5">
    <source>
        <dbReference type="EMBL" id="GFP98570.1"/>
    </source>
</evidence>
<dbReference type="PANTHER" id="PTHR30540:SF97">
    <property type="entry name" value="POTASSIUM TRANSPORTER"/>
    <property type="match status" value="1"/>
</dbReference>
<dbReference type="GO" id="GO:0005886">
    <property type="term" value="C:plasma membrane"/>
    <property type="evidence" value="ECO:0007669"/>
    <property type="project" value="UniProtKB-SubCell"/>
</dbReference>
<dbReference type="InterPro" id="IPR003855">
    <property type="entry name" value="K+_transporter"/>
</dbReference>
<sequence length="431" mass="47890">MDALAISSQPISYDFRKETWRHTLVLSFQSLGVIYGRLSTAPLYVLESIDPTDIKSPDEIHELFSFIFWTLTIIPLLKYAFIVLRADDDGEGGPFSLYSLLCRHASVGLIPSNRSSDKILQQGEDGPSKGKLENKARRAIEKHKSSHYLLLFLALLGACMILSDAVLTPAISDFSSDETKDHVANAMKKYVPTPAACVVLVCLFTLQKHGTKKIGCIFAPIVIIWLFFISGFGLYNIIHCDTQILRAVSPLYMLRFVKNINFRHWKLLSSIVLCIAGSEAMYADLGHFSKRSIKITFICFVYPVLLLTYAGQSAFISKYIGTAEAFHLSESMPNKTLQHLFAVLSLLASAVGSQATITAGFSIINQCQALNCFPRVKVVHTSEQILGQVYVPDVNWFFMTLSLAITIGLHDVSQLGKATGMVFVHVFYVII</sequence>
<reference evidence="5" key="1">
    <citation type="submission" date="2020-07" db="EMBL/GenBank/DDBJ databases">
        <title>Ethylene signaling mediates host invasion by parasitic plants.</title>
        <authorList>
            <person name="Yoshida S."/>
        </authorList>
    </citation>
    <scope>NUCLEOTIDE SEQUENCE</scope>
    <source>
        <strain evidence="5">Okayama</strain>
    </source>
</reference>
<keyword evidence="3" id="KW-1133">Transmembrane helix</keyword>
<gene>
    <name evidence="5" type="ORF">PHJA_002000900</name>
</gene>
<evidence type="ECO:0000256" key="1">
    <source>
        <dbReference type="ARBA" id="ARBA00004651"/>
    </source>
</evidence>
<feature type="transmembrane region" description="Helical" evidence="3">
    <location>
        <begin position="340"/>
        <end position="364"/>
    </location>
</feature>
<accession>A0A830CFW8</accession>
<dbReference type="OrthoDB" id="755086at2759"/>
<keyword evidence="6" id="KW-1185">Reference proteome</keyword>
<dbReference type="EMBL" id="BMAC01000534">
    <property type="protein sequence ID" value="GFP98570.1"/>
    <property type="molecule type" value="Genomic_DNA"/>
</dbReference>
<dbReference type="GO" id="GO:0015079">
    <property type="term" value="F:potassium ion transmembrane transporter activity"/>
    <property type="evidence" value="ECO:0007669"/>
    <property type="project" value="InterPro"/>
</dbReference>
<feature type="domain" description="K+ potassium transporter integral membrane" evidence="4">
    <location>
        <begin position="27"/>
        <end position="427"/>
    </location>
</feature>
<name>A0A830CFW8_9LAMI</name>
<comment type="caution">
    <text evidence="5">The sequence shown here is derived from an EMBL/GenBank/DDBJ whole genome shotgun (WGS) entry which is preliminary data.</text>
</comment>